<evidence type="ECO:0000313" key="2">
    <source>
        <dbReference type="Proteomes" id="UP001281410"/>
    </source>
</evidence>
<name>A0AAD9ZT50_9ROSI</name>
<dbReference type="PANTHER" id="PTHR31286">
    <property type="entry name" value="GLYCINE-RICH CELL WALL STRUCTURAL PROTEIN 1.8-LIKE"/>
    <property type="match status" value="1"/>
</dbReference>
<evidence type="ECO:0000313" key="1">
    <source>
        <dbReference type="EMBL" id="KAK3189451.1"/>
    </source>
</evidence>
<dbReference type="AlphaFoldDB" id="A0AAD9ZT50"/>
<organism evidence="1 2">
    <name type="scientific">Dipteronia sinensis</name>
    <dbReference type="NCBI Taxonomy" id="43782"/>
    <lineage>
        <taxon>Eukaryota</taxon>
        <taxon>Viridiplantae</taxon>
        <taxon>Streptophyta</taxon>
        <taxon>Embryophyta</taxon>
        <taxon>Tracheophyta</taxon>
        <taxon>Spermatophyta</taxon>
        <taxon>Magnoliopsida</taxon>
        <taxon>eudicotyledons</taxon>
        <taxon>Gunneridae</taxon>
        <taxon>Pentapetalae</taxon>
        <taxon>rosids</taxon>
        <taxon>malvids</taxon>
        <taxon>Sapindales</taxon>
        <taxon>Sapindaceae</taxon>
        <taxon>Hippocastanoideae</taxon>
        <taxon>Acereae</taxon>
        <taxon>Dipteronia</taxon>
    </lineage>
</organism>
<reference evidence="1" key="1">
    <citation type="journal article" date="2023" name="Plant J.">
        <title>Genome sequences and population genomics provide insights into the demographic history, inbreeding, and mutation load of two 'living fossil' tree species of Dipteronia.</title>
        <authorList>
            <person name="Feng Y."/>
            <person name="Comes H.P."/>
            <person name="Chen J."/>
            <person name="Zhu S."/>
            <person name="Lu R."/>
            <person name="Zhang X."/>
            <person name="Li P."/>
            <person name="Qiu J."/>
            <person name="Olsen K.M."/>
            <person name="Qiu Y."/>
        </authorList>
    </citation>
    <scope>NUCLEOTIDE SEQUENCE</scope>
    <source>
        <strain evidence="1">NBL</strain>
    </source>
</reference>
<dbReference type="EMBL" id="JANJYJ010000009">
    <property type="protein sequence ID" value="KAK3189451.1"/>
    <property type="molecule type" value="Genomic_DNA"/>
</dbReference>
<dbReference type="InterPro" id="IPR040256">
    <property type="entry name" value="At4g02000-like"/>
</dbReference>
<proteinExistence type="predicted"/>
<protein>
    <recommendedName>
        <fullName evidence="3">Zinc knuckle CX2CX4HX4C domain-containing protein</fullName>
    </recommendedName>
</protein>
<accession>A0AAD9ZT50</accession>
<sequence>MKIIFDLARGIRVSLRLDKATIDSDFGHYARVLVDVDMSALLPSSVLLERDEFHSSFILIEYENLPSFCSICSFVGHLPDSCHWNKSKVPTTSAGKSSQPMDEVSVEGIAFQPIPHRSSKMVYRLVDKTVQEILVSNAFAAIYQDLGPIDSVVVHQSARSGFSFIPSSQSCLINSSDDSHSGPSSIVVGLIPIPLSRAPYVQQVCNVLPRKVPPSSAVVISLCSHVMEAISLGIPSQSLGVGVSVASYYPTIQDDRRTMRDGINPSRDMRSESSLSNSQVELRFIDDSF</sequence>
<dbReference type="Proteomes" id="UP001281410">
    <property type="component" value="Unassembled WGS sequence"/>
</dbReference>
<dbReference type="PANTHER" id="PTHR31286:SF60">
    <property type="entry name" value="PROTEIN, PUTATIVE-RELATED"/>
    <property type="match status" value="1"/>
</dbReference>
<comment type="caution">
    <text evidence="1">The sequence shown here is derived from an EMBL/GenBank/DDBJ whole genome shotgun (WGS) entry which is preliminary data.</text>
</comment>
<gene>
    <name evidence="1" type="ORF">Dsin_029012</name>
</gene>
<keyword evidence="2" id="KW-1185">Reference proteome</keyword>
<evidence type="ECO:0008006" key="3">
    <source>
        <dbReference type="Google" id="ProtNLM"/>
    </source>
</evidence>